<gene>
    <name evidence="3" type="ORF">PAPOLLO_LOCUS23754</name>
</gene>
<evidence type="ECO:0000256" key="1">
    <source>
        <dbReference type="SAM" id="Coils"/>
    </source>
</evidence>
<feature type="domain" description="FP protein C-terminal" evidence="2">
    <location>
        <begin position="321"/>
        <end position="371"/>
    </location>
</feature>
<dbReference type="InterPro" id="IPR057251">
    <property type="entry name" value="FP_C"/>
</dbReference>
<evidence type="ECO:0000313" key="4">
    <source>
        <dbReference type="Proteomes" id="UP000691718"/>
    </source>
</evidence>
<organism evidence="3 4">
    <name type="scientific">Parnassius apollo</name>
    <name type="common">Apollo butterfly</name>
    <name type="synonym">Papilio apollo</name>
    <dbReference type="NCBI Taxonomy" id="110799"/>
    <lineage>
        <taxon>Eukaryota</taxon>
        <taxon>Metazoa</taxon>
        <taxon>Ecdysozoa</taxon>
        <taxon>Arthropoda</taxon>
        <taxon>Hexapoda</taxon>
        <taxon>Insecta</taxon>
        <taxon>Pterygota</taxon>
        <taxon>Neoptera</taxon>
        <taxon>Endopterygota</taxon>
        <taxon>Lepidoptera</taxon>
        <taxon>Glossata</taxon>
        <taxon>Ditrysia</taxon>
        <taxon>Papilionoidea</taxon>
        <taxon>Papilionidae</taxon>
        <taxon>Parnassiinae</taxon>
        <taxon>Parnassini</taxon>
        <taxon>Parnassius</taxon>
        <taxon>Parnassius</taxon>
    </lineage>
</organism>
<dbReference type="OrthoDB" id="7462460at2759"/>
<reference evidence="3" key="1">
    <citation type="submission" date="2021-04" db="EMBL/GenBank/DDBJ databases">
        <authorList>
            <person name="Tunstrom K."/>
        </authorList>
    </citation>
    <scope>NUCLEOTIDE SEQUENCE</scope>
</reference>
<evidence type="ECO:0000259" key="2">
    <source>
        <dbReference type="Pfam" id="PF25298"/>
    </source>
</evidence>
<dbReference type="Pfam" id="PF25298">
    <property type="entry name" value="Baculo_FP_2nd"/>
    <property type="match status" value="1"/>
</dbReference>
<proteinExistence type="predicted"/>
<dbReference type="EMBL" id="CAJQZP010001449">
    <property type="protein sequence ID" value="CAG5047082.1"/>
    <property type="molecule type" value="Genomic_DNA"/>
</dbReference>
<evidence type="ECO:0000313" key="3">
    <source>
        <dbReference type="EMBL" id="CAG5047082.1"/>
    </source>
</evidence>
<name>A0A8S3Y563_PARAO</name>
<keyword evidence="4" id="KW-1185">Reference proteome</keyword>
<feature type="coiled-coil region" evidence="1">
    <location>
        <begin position="172"/>
        <end position="199"/>
    </location>
</feature>
<protein>
    <submittedName>
        <fullName evidence="3">(apollo) hypothetical protein</fullName>
    </submittedName>
</protein>
<comment type="caution">
    <text evidence="3">The sequence shown here is derived from an EMBL/GenBank/DDBJ whole genome shotgun (WGS) entry which is preliminary data.</text>
</comment>
<dbReference type="AlphaFoldDB" id="A0A8S3Y563"/>
<accession>A0A8S3Y563</accession>
<keyword evidence="1" id="KW-0175">Coiled coil</keyword>
<dbReference type="Proteomes" id="UP000691718">
    <property type="component" value="Unassembled WGS sequence"/>
</dbReference>
<sequence>MSSTGKCAGCQNKITNRQFMCCCSCKLKYDLDCATISEKTFISLDKERKAVWICHACKNRQPKSDNQNTPIRGNTMYSEGCMEKETEELASNLNVKVRAKSNRREVSLLPATIEEIGDLLDNKLSDTSPIFRKLRLTILEDIKTIISQEINLALNEFKTELTQATDFLAAEQADLKVKVEQKDKEIKDLQTQTLKLKKEVYTLHGRLSTIEKISRDNNLEINGIQEKASEDLFGLFHNLCNTINSPIADSDIRACRRVAKMDQSSSRPRSVLVTLTSPRIRDRILEAVNKFNKTQSGKLNSKHLNIDGATNKIYVSEHISPDCKALFREARRVGKEKNFKFIWVKRGNVYARKVEGATPVLIKNIDCLVNLV</sequence>